<name>A0A345XPZ5_9ACTN</name>
<dbReference type="KEGG" id="sarm:DVA86_14655"/>
<proteinExistence type="predicted"/>
<reference evidence="1 2" key="1">
    <citation type="submission" date="2018-07" db="EMBL/GenBank/DDBJ databases">
        <title>Draft genome of the type strain Streptomyces armeniacus ATCC 15676.</title>
        <authorList>
            <person name="Labana P."/>
            <person name="Gosse J.T."/>
            <person name="Boddy C.N."/>
        </authorList>
    </citation>
    <scope>NUCLEOTIDE SEQUENCE [LARGE SCALE GENOMIC DNA]</scope>
    <source>
        <strain evidence="1 2">ATCC 15676</strain>
    </source>
</reference>
<protein>
    <submittedName>
        <fullName evidence="1">Uncharacterized protein</fullName>
    </submittedName>
</protein>
<keyword evidence="2" id="KW-1185">Reference proteome</keyword>
<dbReference type="EMBL" id="CP031320">
    <property type="protein sequence ID" value="AXK33711.1"/>
    <property type="molecule type" value="Genomic_DNA"/>
</dbReference>
<dbReference type="Proteomes" id="UP000254425">
    <property type="component" value="Chromosome"/>
</dbReference>
<gene>
    <name evidence="1" type="ORF">DVA86_14655</name>
</gene>
<accession>A0A345XPZ5</accession>
<dbReference type="AlphaFoldDB" id="A0A345XPZ5"/>
<evidence type="ECO:0000313" key="2">
    <source>
        <dbReference type="Proteomes" id="UP000254425"/>
    </source>
</evidence>
<evidence type="ECO:0000313" key="1">
    <source>
        <dbReference type="EMBL" id="AXK33711.1"/>
    </source>
</evidence>
<sequence>MGGAVVVEVRVVLESGGEPGSVAVATEELRRRLEGLKGHENGWQEVRVEPRTGGPPTQGAIGDIVLGFVLGEVLPATALATAAYVVRAVYGHFRTQPDPTQRAVLSEPGLHIVLTPDMTPEQLAHAEELFRLWIERHRPGEAEGE</sequence>
<organism evidence="1 2">
    <name type="scientific">Streptomyces armeniacus</name>
    <dbReference type="NCBI Taxonomy" id="83291"/>
    <lineage>
        <taxon>Bacteria</taxon>
        <taxon>Bacillati</taxon>
        <taxon>Actinomycetota</taxon>
        <taxon>Actinomycetes</taxon>
        <taxon>Kitasatosporales</taxon>
        <taxon>Streptomycetaceae</taxon>
        <taxon>Streptomyces</taxon>
    </lineage>
</organism>